<evidence type="ECO:0000313" key="1">
    <source>
        <dbReference type="EMBL" id="QDV43401.1"/>
    </source>
</evidence>
<keyword evidence="2" id="KW-1185">Reference proteome</keyword>
<organism evidence="1 2">
    <name type="scientific">Stieleria neptunia</name>
    <dbReference type="NCBI Taxonomy" id="2527979"/>
    <lineage>
        <taxon>Bacteria</taxon>
        <taxon>Pseudomonadati</taxon>
        <taxon>Planctomycetota</taxon>
        <taxon>Planctomycetia</taxon>
        <taxon>Pirellulales</taxon>
        <taxon>Pirellulaceae</taxon>
        <taxon>Stieleria</taxon>
    </lineage>
</organism>
<sequence length="121" mass="13154">MVQTMEQRSLLAADVSFDFQSRELRITGGDLADHVDIRDLGNGSVRISIQSEGAGAESFEYPSSAISWVHFKALGGNDEFRNVSELPSLVHGGEGSDVLHGGSSVDVFFGEAPRCRDWCHK</sequence>
<gene>
    <name evidence="1" type="ORF">Enr13x_32570</name>
</gene>
<dbReference type="KEGG" id="snep:Enr13x_32570"/>
<accession>A0A518HRI7</accession>
<dbReference type="Proteomes" id="UP000319004">
    <property type="component" value="Chromosome"/>
</dbReference>
<dbReference type="AlphaFoldDB" id="A0A518HRI7"/>
<protein>
    <submittedName>
        <fullName evidence="1">Uncharacterized protein</fullName>
    </submittedName>
</protein>
<reference evidence="1 2" key="1">
    <citation type="submission" date="2019-03" db="EMBL/GenBank/DDBJ databases">
        <title>Deep-cultivation of Planctomycetes and their phenomic and genomic characterization uncovers novel biology.</title>
        <authorList>
            <person name="Wiegand S."/>
            <person name="Jogler M."/>
            <person name="Boedeker C."/>
            <person name="Pinto D."/>
            <person name="Vollmers J."/>
            <person name="Rivas-Marin E."/>
            <person name="Kohn T."/>
            <person name="Peeters S.H."/>
            <person name="Heuer A."/>
            <person name="Rast P."/>
            <person name="Oberbeckmann S."/>
            <person name="Bunk B."/>
            <person name="Jeske O."/>
            <person name="Meyerdierks A."/>
            <person name="Storesund J.E."/>
            <person name="Kallscheuer N."/>
            <person name="Luecker S."/>
            <person name="Lage O.M."/>
            <person name="Pohl T."/>
            <person name="Merkel B.J."/>
            <person name="Hornburger P."/>
            <person name="Mueller R.-W."/>
            <person name="Bruemmer F."/>
            <person name="Labrenz M."/>
            <person name="Spormann A.M."/>
            <person name="Op den Camp H."/>
            <person name="Overmann J."/>
            <person name="Amann R."/>
            <person name="Jetten M.S.M."/>
            <person name="Mascher T."/>
            <person name="Medema M.H."/>
            <person name="Devos D.P."/>
            <person name="Kaster A.-K."/>
            <person name="Ovreas L."/>
            <person name="Rohde M."/>
            <person name="Galperin M.Y."/>
            <person name="Jogler C."/>
        </authorList>
    </citation>
    <scope>NUCLEOTIDE SEQUENCE [LARGE SCALE GENOMIC DNA]</scope>
    <source>
        <strain evidence="1 2">Enr13</strain>
    </source>
</reference>
<name>A0A518HRI7_9BACT</name>
<proteinExistence type="predicted"/>
<dbReference type="EMBL" id="CP037423">
    <property type="protein sequence ID" value="QDV43401.1"/>
    <property type="molecule type" value="Genomic_DNA"/>
</dbReference>
<evidence type="ECO:0000313" key="2">
    <source>
        <dbReference type="Proteomes" id="UP000319004"/>
    </source>
</evidence>